<comment type="caution">
    <text evidence="1">The sequence shown here is derived from an EMBL/GenBank/DDBJ whole genome shotgun (WGS) entry which is preliminary data.</text>
</comment>
<evidence type="ECO:0000313" key="1">
    <source>
        <dbReference type="EMBL" id="GAH77988.1"/>
    </source>
</evidence>
<sequence length="38" mass="4294">MGDLIIMKNKLIILLSFLVIVAILTSCIENQLDIEYSL</sequence>
<organism evidence="1">
    <name type="scientific">marine sediment metagenome</name>
    <dbReference type="NCBI Taxonomy" id="412755"/>
    <lineage>
        <taxon>unclassified sequences</taxon>
        <taxon>metagenomes</taxon>
        <taxon>ecological metagenomes</taxon>
    </lineage>
</organism>
<reference evidence="1" key="1">
    <citation type="journal article" date="2014" name="Front. Microbiol.">
        <title>High frequency of phylogenetically diverse reductive dehalogenase-homologous genes in deep subseafloor sedimentary metagenomes.</title>
        <authorList>
            <person name="Kawai M."/>
            <person name="Futagami T."/>
            <person name="Toyoda A."/>
            <person name="Takaki Y."/>
            <person name="Nishi S."/>
            <person name="Hori S."/>
            <person name="Arai W."/>
            <person name="Tsubouchi T."/>
            <person name="Morono Y."/>
            <person name="Uchiyama I."/>
            <person name="Ito T."/>
            <person name="Fujiyama A."/>
            <person name="Inagaki F."/>
            <person name="Takami H."/>
        </authorList>
    </citation>
    <scope>NUCLEOTIDE SEQUENCE</scope>
    <source>
        <strain evidence="1">Expedition CK06-06</strain>
    </source>
</reference>
<gene>
    <name evidence="1" type="ORF">S03H2_58864</name>
</gene>
<protein>
    <submittedName>
        <fullName evidence="1">Uncharacterized protein</fullName>
    </submittedName>
</protein>
<dbReference type="EMBL" id="BARU01037820">
    <property type="protein sequence ID" value="GAH77988.1"/>
    <property type="molecule type" value="Genomic_DNA"/>
</dbReference>
<accession>X1K7D7</accession>
<dbReference type="AlphaFoldDB" id="X1K7D7"/>
<proteinExistence type="predicted"/>
<feature type="non-terminal residue" evidence="1">
    <location>
        <position position="38"/>
    </location>
</feature>
<name>X1K7D7_9ZZZZ</name>